<dbReference type="PANTHER" id="PTHR30199">
    <property type="entry name" value="MFS FAMILY TRANSPORTER, PREDICTED SUBSTRATE BENZOATE"/>
    <property type="match status" value="1"/>
</dbReference>
<dbReference type="Proteomes" id="UP000183203">
    <property type="component" value="Unassembled WGS sequence"/>
</dbReference>
<sequence length="394" mass="39320">MTETPAASLARPLIAGVVTALVGFTSTFAVVLTGLRAVGATPEQAASGLLAITLVVGVGCVLLAGRYRIPITVAWSTPGVALLAATGAVDGGWPAVVGGFLVSAVLILCTALFPPLGALIARIPPSIAQAMLAGVLLPLCVAPFVGVVEDPWGVAPVLIVWLVASRLLPRWAVPLAFVAAIAVVAVELSRTGAQMDAAALVPRLEFTVPTLTVGSVIGIALPLFIVTMASQNVPGVAVMRSLGFTIPWRPAMLVTGLGTAAAAGFGGHAMNLGAISAAIAAGPDSHPDPKRRWVAGVSAGGTYLVLGALSAAFAAIVLLAPAGVIPAVAGVALFGAFGSAVQQAIDDPGERVPAVVTFLVAASGIAVLGVSAAFWALVAGLLVRTVLHVGRARR</sequence>
<dbReference type="Pfam" id="PF03594">
    <property type="entry name" value="BenE"/>
    <property type="match status" value="1"/>
</dbReference>
<evidence type="ECO:0000313" key="2">
    <source>
        <dbReference type="EMBL" id="SDC32399.1"/>
    </source>
</evidence>
<gene>
    <name evidence="2" type="ORF">SAMN05216418_2042</name>
</gene>
<keyword evidence="1" id="KW-1133">Transmembrane helix</keyword>
<name>A0A1G6KMU9_9MICO</name>
<evidence type="ECO:0000256" key="1">
    <source>
        <dbReference type="SAM" id="Phobius"/>
    </source>
</evidence>
<feature type="transmembrane region" description="Helical" evidence="1">
    <location>
        <begin position="354"/>
        <end position="378"/>
    </location>
</feature>
<feature type="transmembrane region" description="Helical" evidence="1">
    <location>
        <begin position="324"/>
        <end position="342"/>
    </location>
</feature>
<dbReference type="PANTHER" id="PTHR30199:SF0">
    <property type="entry name" value="INNER MEMBRANE PROTEIN YDCO"/>
    <property type="match status" value="1"/>
</dbReference>
<feature type="transmembrane region" description="Helical" evidence="1">
    <location>
        <begin position="168"/>
        <end position="186"/>
    </location>
</feature>
<keyword evidence="1" id="KW-0812">Transmembrane</keyword>
<dbReference type="STRING" id="993073.AS029_08885"/>
<keyword evidence="1" id="KW-0472">Membrane</keyword>
<organism evidence="2 3">
    <name type="scientific">Microbacterium enclense</name>
    <dbReference type="NCBI Taxonomy" id="993073"/>
    <lineage>
        <taxon>Bacteria</taxon>
        <taxon>Bacillati</taxon>
        <taxon>Actinomycetota</taxon>
        <taxon>Actinomycetes</taxon>
        <taxon>Micrococcales</taxon>
        <taxon>Microbacteriaceae</taxon>
        <taxon>Microbacterium</taxon>
    </lineage>
</organism>
<proteinExistence type="predicted"/>
<accession>A0A1G6KMU9</accession>
<dbReference type="EMBL" id="FMYG01000004">
    <property type="protein sequence ID" value="SDC32399.1"/>
    <property type="molecule type" value="Genomic_DNA"/>
</dbReference>
<dbReference type="InterPro" id="IPR004711">
    <property type="entry name" value="Benzoate_Transporter"/>
</dbReference>
<evidence type="ECO:0000313" key="3">
    <source>
        <dbReference type="Proteomes" id="UP000183203"/>
    </source>
</evidence>
<dbReference type="AlphaFoldDB" id="A0A1G6KMU9"/>
<reference evidence="2 3" key="1">
    <citation type="submission" date="2016-09" db="EMBL/GenBank/DDBJ databases">
        <authorList>
            <person name="Capua I."/>
            <person name="De Benedictis P."/>
            <person name="Joannis T."/>
            <person name="Lombin L.H."/>
            <person name="Cattoli G."/>
        </authorList>
    </citation>
    <scope>NUCLEOTIDE SEQUENCE [LARGE SCALE GENOMIC DNA]</scope>
    <source>
        <strain evidence="2 3">NIO-1002</strain>
    </source>
</reference>
<protein>
    <submittedName>
        <fullName evidence="2">Benzoate membrane transport protein</fullName>
    </submittedName>
</protein>
<feature type="transmembrane region" description="Helical" evidence="1">
    <location>
        <begin position="71"/>
        <end position="89"/>
    </location>
</feature>
<dbReference type="OrthoDB" id="9813854at2"/>
<dbReference type="GO" id="GO:0005886">
    <property type="term" value="C:plasma membrane"/>
    <property type="evidence" value="ECO:0007669"/>
    <property type="project" value="TreeGrafter"/>
</dbReference>
<feature type="transmembrane region" description="Helical" evidence="1">
    <location>
        <begin position="45"/>
        <end position="64"/>
    </location>
</feature>
<feature type="transmembrane region" description="Helical" evidence="1">
    <location>
        <begin position="206"/>
        <end position="231"/>
    </location>
</feature>
<dbReference type="NCBIfam" id="TIGR00843">
    <property type="entry name" value="benE"/>
    <property type="match status" value="1"/>
</dbReference>
<feature type="transmembrane region" description="Helical" evidence="1">
    <location>
        <begin position="251"/>
        <end position="281"/>
    </location>
</feature>
<dbReference type="RefSeq" id="WP_058232233.1">
    <property type="nucleotide sequence ID" value="NZ_FMYG01000004.1"/>
</dbReference>
<feature type="transmembrane region" description="Helical" evidence="1">
    <location>
        <begin position="293"/>
        <end position="318"/>
    </location>
</feature>
<feature type="transmembrane region" description="Helical" evidence="1">
    <location>
        <begin position="127"/>
        <end position="148"/>
    </location>
</feature>
<feature type="transmembrane region" description="Helical" evidence="1">
    <location>
        <begin position="95"/>
        <end position="120"/>
    </location>
</feature>
<dbReference type="GO" id="GO:0042925">
    <property type="term" value="F:benzoate transmembrane transporter activity"/>
    <property type="evidence" value="ECO:0007669"/>
    <property type="project" value="InterPro"/>
</dbReference>
<feature type="transmembrane region" description="Helical" evidence="1">
    <location>
        <begin position="12"/>
        <end position="33"/>
    </location>
</feature>